<evidence type="ECO:0000313" key="1">
    <source>
        <dbReference type="EMBL" id="CAD6334137.1"/>
    </source>
</evidence>
<evidence type="ECO:0000313" key="2">
    <source>
        <dbReference type="Proteomes" id="UP000604825"/>
    </source>
</evidence>
<proteinExistence type="predicted"/>
<dbReference type="EMBL" id="CAJGYO010000017">
    <property type="protein sequence ID" value="CAD6334137.1"/>
    <property type="molecule type" value="Genomic_DNA"/>
</dbReference>
<reference evidence="1" key="1">
    <citation type="submission" date="2020-10" db="EMBL/GenBank/DDBJ databases">
        <authorList>
            <person name="Han B."/>
            <person name="Lu T."/>
            <person name="Zhao Q."/>
            <person name="Huang X."/>
            <person name="Zhao Y."/>
        </authorList>
    </citation>
    <scope>NUCLEOTIDE SEQUENCE</scope>
</reference>
<dbReference type="OrthoDB" id="1922221at2759"/>
<dbReference type="Proteomes" id="UP000604825">
    <property type="component" value="Unassembled WGS sequence"/>
</dbReference>
<sequence>MQLLLYGMIKQRPFQTGWYMDMATKYPINFLFVATTSRLFQGEDWTAHENIDMTIKAADSILSQFDLARRI</sequence>
<protein>
    <submittedName>
        <fullName evidence="1">Uncharacterized protein</fullName>
    </submittedName>
</protein>
<organism evidence="1 2">
    <name type="scientific">Miscanthus lutarioriparius</name>
    <dbReference type="NCBI Taxonomy" id="422564"/>
    <lineage>
        <taxon>Eukaryota</taxon>
        <taxon>Viridiplantae</taxon>
        <taxon>Streptophyta</taxon>
        <taxon>Embryophyta</taxon>
        <taxon>Tracheophyta</taxon>
        <taxon>Spermatophyta</taxon>
        <taxon>Magnoliopsida</taxon>
        <taxon>Liliopsida</taxon>
        <taxon>Poales</taxon>
        <taxon>Poaceae</taxon>
        <taxon>PACMAD clade</taxon>
        <taxon>Panicoideae</taxon>
        <taxon>Andropogonodae</taxon>
        <taxon>Andropogoneae</taxon>
        <taxon>Saccharinae</taxon>
        <taxon>Miscanthus</taxon>
    </lineage>
</organism>
<comment type="caution">
    <text evidence="1">The sequence shown here is derived from an EMBL/GenBank/DDBJ whole genome shotgun (WGS) entry which is preliminary data.</text>
</comment>
<dbReference type="AlphaFoldDB" id="A0A811RW32"/>
<accession>A0A811RW32</accession>
<gene>
    <name evidence="1" type="ORF">NCGR_LOCUS58235</name>
</gene>
<keyword evidence="2" id="KW-1185">Reference proteome</keyword>
<name>A0A811RW32_9POAL</name>